<dbReference type="Proteomes" id="UP000030645">
    <property type="component" value="Unassembled WGS sequence"/>
</dbReference>
<dbReference type="InterPro" id="IPR001611">
    <property type="entry name" value="Leu-rich_rpt"/>
</dbReference>
<dbReference type="EMBL" id="KE344559">
    <property type="protein sequence ID" value="EXB66977.1"/>
    <property type="molecule type" value="Genomic_DNA"/>
</dbReference>
<gene>
    <name evidence="14" type="ORF">L484_004902</name>
</gene>
<dbReference type="eggNOG" id="KOG0619">
    <property type="taxonomic scope" value="Eukaryota"/>
</dbReference>
<evidence type="ECO:0000256" key="6">
    <source>
        <dbReference type="ARBA" id="ARBA00022729"/>
    </source>
</evidence>
<dbReference type="PRINTS" id="PR00019">
    <property type="entry name" value="LEURICHRPT"/>
</dbReference>
<keyword evidence="15" id="KW-1185">Reference proteome</keyword>
<evidence type="ECO:0000313" key="14">
    <source>
        <dbReference type="EMBL" id="EXB66977.1"/>
    </source>
</evidence>
<dbReference type="SMART" id="SM00369">
    <property type="entry name" value="LRR_TYP"/>
    <property type="match status" value="9"/>
</dbReference>
<sequence length="966" mass="106869">MLHKGETENNNNVLRLKGGIPVIITVRNLSAILEGQWQAADEWWRWEWIPLTQLSSAEGRHNDHVRCIETERLALLTFKQGLVDPGNYLSSWTNSSNRDCCSWTGITCDNRTNHVVMLDLSQNPIRGVIPSQLGNLTELQFLGLGSDSDGGMIADNLEWLSRLPSLTTFELWGTNFTKAGLQSFQMPPSLSTLEFRSCQFPQYIPQQLLGFTLDGLQSFKMPPSLSSANFSNALTSLDLHDNTIHPTVLSWLLNSSTNLVDVTISGNFISGVLPNSFQKMTSLTDLVFSENIVLGNKIPKFLGNLTNLQTLDLSGNNFNETLQVVLESLPGHSLKTLDLSRNQLGGSILDDGKKFPSLTELNLYGNLLEGLLPNCLSRFPNVVTLDLSSNRLTGSLTESIGKLQNLESLDLSNNSLSGVVSELHFQKLSKLKVLDLSSNSLTLSFNSNWAPPFQLTSLSLSSCKLGSKFPSWLHRQFDISHLDISNSGISGAIPHWFSDLTFKLEHLNLSFNLMNSTLPNFPFMSGNDPFVDLSFNQFHGPIPFSLSNATYLHLSNNKFTGSLSFLCDVRYGATIFLDLSNNLLVGSLPDCLGNFTDLIILNLENNELFGVIPRSLGLMHGISFLNLRHNNFSGSLPSSLKDCTRLRVLHVGENNLKGEIPSWIGERLTNLVFLSLKSNRFFGNIPSKLCHLQSIQILDLSMNDISGSIPSCIDNFTSMVKKLNQEVTSISIYDGAEGYESIAIIVWKGVEYEYKKILGLLRIIDLSSNRLFGEIPKEFVNLAELVQLNLSRNNLSGVIPEKIGKLNKLESLDLSHNKLSGNIPVSLAEVYFLQYLDISDNQLSGRIPTSTQLQSFNASAYAENLGLCGKPLDISCHGDENLNGTPPNSGGDDESNVEDGGEWFDMSCLRMGIGVGFAVGFCGVCGNLLLNASWRLAYFRLLDNFGDFLYVIIAVKWATIKRRFSN</sequence>
<evidence type="ECO:0000256" key="8">
    <source>
        <dbReference type="ARBA" id="ARBA00022989"/>
    </source>
</evidence>
<keyword evidence="5 12" id="KW-0812">Transmembrane</keyword>
<keyword evidence="11" id="KW-0325">Glycoprotein</keyword>
<dbReference type="AlphaFoldDB" id="W9RS38"/>
<keyword evidence="10 14" id="KW-0675">Receptor</keyword>
<evidence type="ECO:0000256" key="7">
    <source>
        <dbReference type="ARBA" id="ARBA00022737"/>
    </source>
</evidence>
<comment type="similarity">
    <text evidence="2">Belongs to the RLP family.</text>
</comment>
<dbReference type="GO" id="GO:0016301">
    <property type="term" value="F:kinase activity"/>
    <property type="evidence" value="ECO:0007669"/>
    <property type="project" value="UniProtKB-KW"/>
</dbReference>
<keyword evidence="4" id="KW-0433">Leucine-rich repeat</keyword>
<keyword evidence="14" id="KW-0418">Kinase</keyword>
<dbReference type="Pfam" id="PF13855">
    <property type="entry name" value="LRR_8"/>
    <property type="match status" value="3"/>
</dbReference>
<dbReference type="Pfam" id="PF08263">
    <property type="entry name" value="LRRNT_2"/>
    <property type="match status" value="1"/>
</dbReference>
<proteinExistence type="inferred from homology"/>
<dbReference type="InterPro" id="IPR046956">
    <property type="entry name" value="RLP23-like"/>
</dbReference>
<evidence type="ECO:0000256" key="12">
    <source>
        <dbReference type="SAM" id="Phobius"/>
    </source>
</evidence>
<dbReference type="InterPro" id="IPR013210">
    <property type="entry name" value="LRR_N_plant-typ"/>
</dbReference>
<keyword evidence="14" id="KW-0808">Transferase</keyword>
<feature type="transmembrane region" description="Helical" evidence="12">
    <location>
        <begin position="911"/>
        <end position="930"/>
    </location>
</feature>
<evidence type="ECO:0000259" key="13">
    <source>
        <dbReference type="Pfam" id="PF08263"/>
    </source>
</evidence>
<name>W9RS38_9ROSA</name>
<keyword evidence="9 12" id="KW-0472">Membrane</keyword>
<dbReference type="FunFam" id="3.80.10.10:FF:000095">
    <property type="entry name" value="LRR receptor-like serine/threonine-protein kinase GSO1"/>
    <property type="match status" value="1"/>
</dbReference>
<organism evidence="14 15">
    <name type="scientific">Morus notabilis</name>
    <dbReference type="NCBI Taxonomy" id="981085"/>
    <lineage>
        <taxon>Eukaryota</taxon>
        <taxon>Viridiplantae</taxon>
        <taxon>Streptophyta</taxon>
        <taxon>Embryophyta</taxon>
        <taxon>Tracheophyta</taxon>
        <taxon>Spermatophyta</taxon>
        <taxon>Magnoliopsida</taxon>
        <taxon>eudicotyledons</taxon>
        <taxon>Gunneridae</taxon>
        <taxon>Pentapetalae</taxon>
        <taxon>rosids</taxon>
        <taxon>fabids</taxon>
        <taxon>Rosales</taxon>
        <taxon>Moraceae</taxon>
        <taxon>Moreae</taxon>
        <taxon>Morus</taxon>
    </lineage>
</organism>
<dbReference type="SMART" id="SM00365">
    <property type="entry name" value="LRR_SD22"/>
    <property type="match status" value="8"/>
</dbReference>
<evidence type="ECO:0000256" key="5">
    <source>
        <dbReference type="ARBA" id="ARBA00022692"/>
    </source>
</evidence>
<evidence type="ECO:0000256" key="11">
    <source>
        <dbReference type="ARBA" id="ARBA00023180"/>
    </source>
</evidence>
<evidence type="ECO:0000256" key="4">
    <source>
        <dbReference type="ARBA" id="ARBA00022614"/>
    </source>
</evidence>
<dbReference type="Pfam" id="PF00560">
    <property type="entry name" value="LRR_1"/>
    <property type="match status" value="9"/>
</dbReference>
<dbReference type="InterPro" id="IPR032675">
    <property type="entry name" value="LRR_dom_sf"/>
</dbReference>
<dbReference type="FunFam" id="3.80.10.10:FF:001347">
    <property type="entry name" value="LRR receptor-like serine/threonine-protein kinase GSO2"/>
    <property type="match status" value="1"/>
</dbReference>
<accession>W9RS38</accession>
<dbReference type="SUPFAM" id="SSF52047">
    <property type="entry name" value="RNI-like"/>
    <property type="match status" value="2"/>
</dbReference>
<dbReference type="FunFam" id="3.80.10.10:FF:000111">
    <property type="entry name" value="LRR receptor-like serine/threonine-protein kinase ERECTA"/>
    <property type="match status" value="1"/>
</dbReference>
<evidence type="ECO:0000256" key="3">
    <source>
        <dbReference type="ARBA" id="ARBA00022475"/>
    </source>
</evidence>
<dbReference type="Gene3D" id="3.80.10.10">
    <property type="entry name" value="Ribonuclease Inhibitor"/>
    <property type="match status" value="5"/>
</dbReference>
<reference evidence="15" key="1">
    <citation type="submission" date="2013-01" db="EMBL/GenBank/DDBJ databases">
        <title>Draft Genome Sequence of a Mulberry Tree, Morus notabilis C.K. Schneid.</title>
        <authorList>
            <person name="He N."/>
            <person name="Zhao S."/>
        </authorList>
    </citation>
    <scope>NUCLEOTIDE SEQUENCE</scope>
</reference>
<dbReference type="InterPro" id="IPR003591">
    <property type="entry name" value="Leu-rich_rpt_typical-subtyp"/>
</dbReference>
<dbReference type="PANTHER" id="PTHR48063">
    <property type="entry name" value="LRR RECEPTOR-LIKE KINASE"/>
    <property type="match status" value="1"/>
</dbReference>
<protein>
    <submittedName>
        <fullName evidence="14">LRR receptor-like serine/threonine-protein kinase FLS2</fullName>
    </submittedName>
</protein>
<evidence type="ECO:0000256" key="9">
    <source>
        <dbReference type="ARBA" id="ARBA00023136"/>
    </source>
</evidence>
<evidence type="ECO:0000256" key="10">
    <source>
        <dbReference type="ARBA" id="ARBA00023170"/>
    </source>
</evidence>
<evidence type="ECO:0000313" key="15">
    <source>
        <dbReference type="Proteomes" id="UP000030645"/>
    </source>
</evidence>
<keyword evidence="3" id="KW-1003">Cell membrane</keyword>
<dbReference type="PROSITE" id="PS51450">
    <property type="entry name" value="LRR"/>
    <property type="match status" value="2"/>
</dbReference>
<feature type="domain" description="Leucine-rich repeat-containing N-terminal plant-type" evidence="13">
    <location>
        <begin position="69"/>
        <end position="109"/>
    </location>
</feature>
<dbReference type="GO" id="GO:0005886">
    <property type="term" value="C:plasma membrane"/>
    <property type="evidence" value="ECO:0007669"/>
    <property type="project" value="UniProtKB-SubCell"/>
</dbReference>
<keyword evidence="6" id="KW-0732">Signal</keyword>
<dbReference type="STRING" id="981085.W9RS38"/>
<keyword evidence="7" id="KW-0677">Repeat</keyword>
<comment type="subcellular location">
    <subcellularLocation>
        <location evidence="1">Cell membrane</location>
        <topology evidence="1">Single-pass type I membrane protein</topology>
    </subcellularLocation>
</comment>
<dbReference type="PANTHER" id="PTHR48063:SF101">
    <property type="entry name" value="LRR RECEPTOR-LIKE SERINE_THREONINE-PROTEIN KINASE FLS2"/>
    <property type="match status" value="1"/>
</dbReference>
<keyword evidence="8 12" id="KW-1133">Transmembrane helix</keyword>
<evidence type="ECO:0000256" key="2">
    <source>
        <dbReference type="ARBA" id="ARBA00009592"/>
    </source>
</evidence>
<evidence type="ECO:0000256" key="1">
    <source>
        <dbReference type="ARBA" id="ARBA00004251"/>
    </source>
</evidence>